<dbReference type="InterPro" id="IPR046748">
    <property type="entry name" value="HipA_2"/>
</dbReference>
<name>A0A845FV06_9BURK</name>
<gene>
    <name evidence="2" type="ORF">GTP91_01835</name>
</gene>
<dbReference type="Proteomes" id="UP000470302">
    <property type="component" value="Unassembled WGS sequence"/>
</dbReference>
<feature type="domain" description="HipA-like kinase" evidence="1">
    <location>
        <begin position="5"/>
        <end position="243"/>
    </location>
</feature>
<evidence type="ECO:0000313" key="2">
    <source>
        <dbReference type="EMBL" id="MYM85914.1"/>
    </source>
</evidence>
<comment type="caution">
    <text evidence="2">The sequence shown here is derived from an EMBL/GenBank/DDBJ whole genome shotgun (WGS) entry which is preliminary data.</text>
</comment>
<dbReference type="EMBL" id="WWCW01000003">
    <property type="protein sequence ID" value="MYM85914.1"/>
    <property type="molecule type" value="Genomic_DNA"/>
</dbReference>
<protein>
    <recommendedName>
        <fullName evidence="1">HipA-like kinase domain-containing protein</fullName>
    </recommendedName>
</protein>
<dbReference type="Pfam" id="PF20613">
    <property type="entry name" value="HipA_2"/>
    <property type="match status" value="1"/>
</dbReference>
<reference evidence="2 3" key="1">
    <citation type="submission" date="2020-01" db="EMBL/GenBank/DDBJ databases">
        <title>Novel species isolated from a subtropical stream in China.</title>
        <authorList>
            <person name="Lu H."/>
        </authorList>
    </citation>
    <scope>NUCLEOTIDE SEQUENCE [LARGE SCALE GENOMIC DNA]</scope>
    <source>
        <strain evidence="2 3">FT82W</strain>
    </source>
</reference>
<evidence type="ECO:0000313" key="3">
    <source>
        <dbReference type="Proteomes" id="UP000470302"/>
    </source>
</evidence>
<evidence type="ECO:0000259" key="1">
    <source>
        <dbReference type="Pfam" id="PF20613"/>
    </source>
</evidence>
<sequence>MSLTVTEILGRSQEGQTRPYICRCDDGDVYFVKGKSTTRYQLIAEWICAQLCSTLELPIAHYALATVPVEIVEADLTGSYQDLGSGPVFASRRVNAKNLMRSHIKRVQQNLRRDIVLFDWWVRNADRNLTDIGGNPNLLWTVGEPPSLVMIDHNLAFDADFDPVQFLHLHVFSAEVADLFSDFLLRDTYRARFATALENWDAICDTLPLAWHFIDAEMTVPAKFPFDEIKRLLERALTDAFWQLPPT</sequence>
<dbReference type="RefSeq" id="WP_161095232.1">
    <property type="nucleotide sequence ID" value="NZ_WWCW01000003.1"/>
</dbReference>
<accession>A0A845FV06</accession>
<proteinExistence type="predicted"/>
<dbReference type="AlphaFoldDB" id="A0A845FV06"/>
<organism evidence="2 3">
    <name type="scientific">Duganella vulcania</name>
    <dbReference type="NCBI Taxonomy" id="2692166"/>
    <lineage>
        <taxon>Bacteria</taxon>
        <taxon>Pseudomonadati</taxon>
        <taxon>Pseudomonadota</taxon>
        <taxon>Betaproteobacteria</taxon>
        <taxon>Burkholderiales</taxon>
        <taxon>Oxalobacteraceae</taxon>
        <taxon>Telluria group</taxon>
        <taxon>Duganella</taxon>
    </lineage>
</organism>